<comment type="subcellular location">
    <subcellularLocation>
        <location evidence="8">Cytoplasm</location>
    </subcellularLocation>
</comment>
<comment type="caution">
    <text evidence="9">The sequence shown here is derived from an EMBL/GenBank/DDBJ whole genome shotgun (WGS) entry which is preliminary data.</text>
</comment>
<gene>
    <name evidence="8 9" type="primary">panC</name>
    <name evidence="9" type="ORF">ACIKP9_06790</name>
</gene>
<feature type="active site" description="Proton donor" evidence="8">
    <location>
        <position position="35"/>
    </location>
</feature>
<dbReference type="InterPro" id="IPR014729">
    <property type="entry name" value="Rossmann-like_a/b/a_fold"/>
</dbReference>
<dbReference type="Pfam" id="PF02569">
    <property type="entry name" value="Pantoate_ligase"/>
    <property type="match status" value="1"/>
</dbReference>
<evidence type="ECO:0000256" key="8">
    <source>
        <dbReference type="HAMAP-Rule" id="MF_00158"/>
    </source>
</evidence>
<name>A0ABW8GKN4_9PROT</name>
<dbReference type="InterPro" id="IPR004821">
    <property type="entry name" value="Cyt_trans-like"/>
</dbReference>
<accession>A0ABW8GKN4</accession>
<evidence type="ECO:0000313" key="9">
    <source>
        <dbReference type="EMBL" id="MFJ5445933.1"/>
    </source>
</evidence>
<dbReference type="PANTHER" id="PTHR21299:SF1">
    <property type="entry name" value="PANTOATE--BETA-ALANINE LIGASE"/>
    <property type="match status" value="1"/>
</dbReference>
<feature type="binding site" evidence="8">
    <location>
        <position position="59"/>
    </location>
    <ligand>
        <name>beta-alanine</name>
        <dbReference type="ChEBI" id="CHEBI:57966"/>
    </ligand>
</feature>
<dbReference type="Proteomes" id="UP001617669">
    <property type="component" value="Unassembled WGS sequence"/>
</dbReference>
<sequence length="283" mass="31010">MALDIIPDIATLRARLKTAPSIAFVPTMGNLHAGHIHLVKLAKQHAQCVVVSIFVNPLQFGANEDLASYPRTLAEDCEKLQAAGADIVFTPSVTEMYPTVQTMRVTPPPIANELCGAARPGHFDGVATVVLKLFNIVQPQVALFGKKDYQQLFIIRELVHQFNLPIDIIAGDTQREDSGLALSSRNGYLSSAQKLEAQRLYRTLNMIVDNVQKGHHDYVAIEAQSSQYLTQLGWIVDYISIRSAATLLPASATDTELVVLAAARQGNTRLIDNIEFTRSFAST</sequence>
<evidence type="ECO:0000256" key="3">
    <source>
        <dbReference type="ARBA" id="ARBA00022598"/>
    </source>
</evidence>
<comment type="caution">
    <text evidence="8">Lacks conserved residue(s) required for the propagation of feature annotation.</text>
</comment>
<dbReference type="RefSeq" id="WP_400880891.1">
    <property type="nucleotide sequence ID" value="NZ_JBIWXY010000001.1"/>
</dbReference>
<keyword evidence="4 8" id="KW-0566">Pantothenate biosynthesis</keyword>
<evidence type="ECO:0000256" key="1">
    <source>
        <dbReference type="ARBA" id="ARBA00004990"/>
    </source>
</evidence>
<dbReference type="Gene3D" id="3.40.50.620">
    <property type="entry name" value="HUPs"/>
    <property type="match status" value="1"/>
</dbReference>
<keyword evidence="5 8" id="KW-0547">Nucleotide-binding</keyword>
<dbReference type="Gene3D" id="3.30.1300.10">
    <property type="entry name" value="Pantoate-beta-alanine ligase, C-terminal domain"/>
    <property type="match status" value="1"/>
</dbReference>
<dbReference type="GO" id="GO:0004592">
    <property type="term" value="F:pantoate-beta-alanine ligase activity"/>
    <property type="evidence" value="ECO:0007669"/>
    <property type="project" value="UniProtKB-EC"/>
</dbReference>
<evidence type="ECO:0000256" key="5">
    <source>
        <dbReference type="ARBA" id="ARBA00022741"/>
    </source>
</evidence>
<evidence type="ECO:0000256" key="4">
    <source>
        <dbReference type="ARBA" id="ARBA00022655"/>
    </source>
</evidence>
<reference evidence="9 10" key="1">
    <citation type="submission" date="2024-11" db="EMBL/GenBank/DDBJ databases">
        <authorList>
            <person name="Kaparullina E.N."/>
            <person name="Delegan Y.A."/>
            <person name="Doronina N.V."/>
        </authorList>
    </citation>
    <scope>NUCLEOTIDE SEQUENCE [LARGE SCALE GENOMIC DNA]</scope>
    <source>
        <strain evidence="9 10">7sh_L</strain>
    </source>
</reference>
<comment type="pathway">
    <text evidence="1 8">Cofactor biosynthesis; (R)-pantothenate biosynthesis; (R)-pantothenate from (R)-pantoate and beta-alanine: step 1/1.</text>
</comment>
<keyword evidence="6 8" id="KW-0067">ATP-binding</keyword>
<keyword evidence="8" id="KW-0963">Cytoplasm</keyword>
<feature type="binding site" evidence="8">
    <location>
        <begin position="182"/>
        <end position="185"/>
    </location>
    <ligand>
        <name>ATP</name>
        <dbReference type="ChEBI" id="CHEBI:30616"/>
    </ligand>
</feature>
<protein>
    <recommendedName>
        <fullName evidence="8">Pantothenate synthetase</fullName>
        <shortName evidence="8">PS</shortName>
        <ecNumber evidence="8">6.3.2.1</ecNumber>
    </recommendedName>
    <alternativeName>
        <fullName evidence="8">Pantoate--beta-alanine ligase</fullName>
    </alternativeName>
    <alternativeName>
        <fullName evidence="8">Pantoate-activating enzyme</fullName>
    </alternativeName>
</protein>
<dbReference type="NCBIfam" id="TIGR00018">
    <property type="entry name" value="panC"/>
    <property type="match status" value="1"/>
</dbReference>
<comment type="similarity">
    <text evidence="2 8">Belongs to the pantothenate synthetase family.</text>
</comment>
<evidence type="ECO:0000256" key="2">
    <source>
        <dbReference type="ARBA" id="ARBA00009256"/>
    </source>
</evidence>
<organism evidence="9 10">
    <name type="scientific">Methylobacillus methanolivorans</name>
    <dbReference type="NCBI Taxonomy" id="1848927"/>
    <lineage>
        <taxon>Bacteria</taxon>
        <taxon>Pseudomonadati</taxon>
        <taxon>Pseudomonadota</taxon>
        <taxon>Betaproteobacteria</taxon>
        <taxon>Nitrosomonadales</taxon>
        <taxon>Methylophilaceae</taxon>
        <taxon>Methylobacillus</taxon>
    </lineage>
</organism>
<proteinExistence type="inferred from homology"/>
<dbReference type="NCBIfam" id="TIGR00125">
    <property type="entry name" value="cyt_tran_rel"/>
    <property type="match status" value="1"/>
</dbReference>
<dbReference type="PANTHER" id="PTHR21299">
    <property type="entry name" value="CYTIDYLATE KINASE/PANTOATE-BETA-ALANINE LIGASE"/>
    <property type="match status" value="1"/>
</dbReference>
<evidence type="ECO:0000313" key="10">
    <source>
        <dbReference type="Proteomes" id="UP001617669"/>
    </source>
</evidence>
<dbReference type="CDD" id="cd00560">
    <property type="entry name" value="PanC"/>
    <property type="match status" value="1"/>
</dbReference>
<feature type="binding site" evidence="8">
    <location>
        <begin position="28"/>
        <end position="35"/>
    </location>
    <ligand>
        <name>ATP</name>
        <dbReference type="ChEBI" id="CHEBI:30616"/>
    </ligand>
</feature>
<feature type="binding site" evidence="8">
    <location>
        <position position="151"/>
    </location>
    <ligand>
        <name>(R)-pantoate</name>
        <dbReference type="ChEBI" id="CHEBI:15980"/>
    </ligand>
</feature>
<dbReference type="EC" id="6.3.2.1" evidence="8"/>
<comment type="catalytic activity">
    <reaction evidence="7 8">
        <text>(R)-pantoate + beta-alanine + ATP = (R)-pantothenate + AMP + diphosphate + H(+)</text>
        <dbReference type="Rhea" id="RHEA:10912"/>
        <dbReference type="ChEBI" id="CHEBI:15378"/>
        <dbReference type="ChEBI" id="CHEBI:15980"/>
        <dbReference type="ChEBI" id="CHEBI:29032"/>
        <dbReference type="ChEBI" id="CHEBI:30616"/>
        <dbReference type="ChEBI" id="CHEBI:33019"/>
        <dbReference type="ChEBI" id="CHEBI:57966"/>
        <dbReference type="ChEBI" id="CHEBI:456215"/>
        <dbReference type="EC" id="6.3.2.1"/>
    </reaction>
</comment>
<comment type="function">
    <text evidence="8">Catalyzes the condensation of pantoate with beta-alanine in an ATP-dependent reaction via a pantoyl-adenylate intermediate.</text>
</comment>
<comment type="subunit">
    <text evidence="8">Homodimer.</text>
</comment>
<dbReference type="SUPFAM" id="SSF52374">
    <property type="entry name" value="Nucleotidylyl transferase"/>
    <property type="match status" value="1"/>
</dbReference>
<comment type="miscellaneous">
    <text evidence="8">The reaction proceeds by a bi uni uni bi ping pong mechanism.</text>
</comment>
<dbReference type="InterPro" id="IPR042176">
    <property type="entry name" value="Pantoate_ligase_C"/>
</dbReference>
<evidence type="ECO:0000256" key="7">
    <source>
        <dbReference type="ARBA" id="ARBA00048258"/>
    </source>
</evidence>
<evidence type="ECO:0000256" key="6">
    <source>
        <dbReference type="ARBA" id="ARBA00022840"/>
    </source>
</evidence>
<feature type="binding site" evidence="8">
    <location>
        <begin position="145"/>
        <end position="148"/>
    </location>
    <ligand>
        <name>ATP</name>
        <dbReference type="ChEBI" id="CHEBI:30616"/>
    </ligand>
</feature>
<dbReference type="HAMAP" id="MF_00158">
    <property type="entry name" value="PanC"/>
    <property type="match status" value="1"/>
</dbReference>
<dbReference type="InterPro" id="IPR003721">
    <property type="entry name" value="Pantoate_ligase"/>
</dbReference>
<feature type="binding site" evidence="8">
    <location>
        <position position="59"/>
    </location>
    <ligand>
        <name>(R)-pantoate</name>
        <dbReference type="ChEBI" id="CHEBI:15980"/>
    </ligand>
</feature>
<keyword evidence="10" id="KW-1185">Reference proteome</keyword>
<keyword evidence="3 8" id="KW-0436">Ligase</keyword>
<dbReference type="EMBL" id="JBIWXY010000001">
    <property type="protein sequence ID" value="MFJ5445933.1"/>
    <property type="molecule type" value="Genomic_DNA"/>
</dbReference>